<accession>A0ABS1JU85</accession>
<name>A0ABS1JU85_9BURK</name>
<reference evidence="1 2" key="1">
    <citation type="journal article" date="2017" name="Int. J. Syst. Evol. Microbiol.">
        <title>Ramlibacter alkalitolerans sp. nov., alkali-tolerant bacterium isolated from soil of ginseng.</title>
        <authorList>
            <person name="Lee D.H."/>
            <person name="Cha C.J."/>
        </authorList>
    </citation>
    <scope>NUCLEOTIDE SEQUENCE [LARGE SCALE GENOMIC DNA]</scope>
    <source>
        <strain evidence="1 2">KACC 19305</strain>
    </source>
</reference>
<comment type="caution">
    <text evidence="1">The sequence shown here is derived from an EMBL/GenBank/DDBJ whole genome shotgun (WGS) entry which is preliminary data.</text>
</comment>
<dbReference type="EMBL" id="JAEQND010000013">
    <property type="protein sequence ID" value="MBL0427855.1"/>
    <property type="molecule type" value="Genomic_DNA"/>
</dbReference>
<sequence length="62" mass="7096">MHASPALRYAPPPEHCYYVLQGRDFVLFSELPPHVFQQALAGAPVEKWVAQLQARLRPLKKK</sequence>
<gene>
    <name evidence="1" type="ORF">JI746_22300</name>
</gene>
<evidence type="ECO:0000313" key="2">
    <source>
        <dbReference type="Proteomes" id="UP000622707"/>
    </source>
</evidence>
<keyword evidence="2" id="KW-1185">Reference proteome</keyword>
<protein>
    <submittedName>
        <fullName evidence="1">Uncharacterized protein</fullName>
    </submittedName>
</protein>
<evidence type="ECO:0000313" key="1">
    <source>
        <dbReference type="EMBL" id="MBL0427855.1"/>
    </source>
</evidence>
<dbReference type="Proteomes" id="UP000622707">
    <property type="component" value="Unassembled WGS sequence"/>
</dbReference>
<dbReference type="RefSeq" id="WP_201692486.1">
    <property type="nucleotide sequence ID" value="NZ_JAEQND010000013.1"/>
</dbReference>
<proteinExistence type="predicted"/>
<organism evidence="1 2">
    <name type="scientific">Ramlibacter alkalitolerans</name>
    <dbReference type="NCBI Taxonomy" id="2039631"/>
    <lineage>
        <taxon>Bacteria</taxon>
        <taxon>Pseudomonadati</taxon>
        <taxon>Pseudomonadota</taxon>
        <taxon>Betaproteobacteria</taxon>
        <taxon>Burkholderiales</taxon>
        <taxon>Comamonadaceae</taxon>
        <taxon>Ramlibacter</taxon>
    </lineage>
</organism>